<evidence type="ECO:0000256" key="7">
    <source>
        <dbReference type="SAM" id="MobiDB-lite"/>
    </source>
</evidence>
<dbReference type="PROSITE" id="PS50089">
    <property type="entry name" value="ZF_RING_2"/>
    <property type="match status" value="1"/>
</dbReference>
<evidence type="ECO:0000259" key="8">
    <source>
        <dbReference type="PROSITE" id="PS50089"/>
    </source>
</evidence>
<dbReference type="Pfam" id="PF13765">
    <property type="entry name" value="PRY"/>
    <property type="match status" value="1"/>
</dbReference>
<dbReference type="Gene3D" id="2.60.120.920">
    <property type="match status" value="1"/>
</dbReference>
<feature type="domain" description="RING-type" evidence="8">
    <location>
        <begin position="77"/>
        <end position="121"/>
    </location>
</feature>
<accession>A0A8C7HA60</accession>
<dbReference type="InterPro" id="IPR000315">
    <property type="entry name" value="Znf_B-box"/>
</dbReference>
<dbReference type="SUPFAM" id="SSF49899">
    <property type="entry name" value="Concanavalin A-like lectins/glucanases"/>
    <property type="match status" value="1"/>
</dbReference>
<proteinExistence type="predicted"/>
<feature type="region of interest" description="Disordered" evidence="7">
    <location>
        <begin position="244"/>
        <end position="267"/>
    </location>
</feature>
<dbReference type="SMART" id="SM00336">
    <property type="entry name" value="BBOX"/>
    <property type="match status" value="1"/>
</dbReference>
<dbReference type="GO" id="GO:0008270">
    <property type="term" value="F:zinc ion binding"/>
    <property type="evidence" value="ECO:0007669"/>
    <property type="project" value="UniProtKB-KW"/>
</dbReference>
<feature type="compositionally biased region" description="Basic and acidic residues" evidence="7">
    <location>
        <begin position="258"/>
        <end position="267"/>
    </location>
</feature>
<reference evidence="11" key="1">
    <citation type="submission" date="2025-08" db="UniProtKB">
        <authorList>
            <consortium name="Ensembl"/>
        </authorList>
    </citation>
    <scope>IDENTIFICATION</scope>
</reference>
<feature type="domain" description="B30.2/SPRY" evidence="10">
    <location>
        <begin position="425"/>
        <end position="623"/>
    </location>
</feature>
<evidence type="ECO:0000313" key="11">
    <source>
        <dbReference type="Ensembl" id="ENSOKIP00005054489.1"/>
    </source>
</evidence>
<dbReference type="CDD" id="cd16040">
    <property type="entry name" value="SPRY_PRY_SNTX"/>
    <property type="match status" value="1"/>
</dbReference>
<evidence type="ECO:0000256" key="2">
    <source>
        <dbReference type="ARBA" id="ARBA00022723"/>
    </source>
</evidence>
<evidence type="ECO:0000259" key="9">
    <source>
        <dbReference type="PROSITE" id="PS50119"/>
    </source>
</evidence>
<dbReference type="Ensembl" id="ENSOKIT00005057806.1">
    <property type="protein sequence ID" value="ENSOKIP00005054489.1"/>
    <property type="gene ID" value="ENSOKIG00005023284.1"/>
</dbReference>
<dbReference type="SMART" id="SM00184">
    <property type="entry name" value="RING"/>
    <property type="match status" value="1"/>
</dbReference>
<reference evidence="11" key="2">
    <citation type="submission" date="2025-09" db="UniProtKB">
        <authorList>
            <consortium name="Ensembl"/>
        </authorList>
    </citation>
    <scope>IDENTIFICATION</scope>
</reference>
<dbReference type="InterPro" id="IPR003879">
    <property type="entry name" value="Butyrophylin_SPRY"/>
</dbReference>
<dbReference type="InterPro" id="IPR001870">
    <property type="entry name" value="B30.2/SPRY"/>
</dbReference>
<dbReference type="InterPro" id="IPR017907">
    <property type="entry name" value="Znf_RING_CS"/>
</dbReference>
<dbReference type="InterPro" id="IPR013083">
    <property type="entry name" value="Znf_RING/FYVE/PHD"/>
</dbReference>
<dbReference type="InterPro" id="IPR003877">
    <property type="entry name" value="SPRY_dom"/>
</dbReference>
<sequence length="623" mass="70563">MSELFSTCCIPQHLSDSTTSPQLSRTYQEMTRSATSLYRIETLVFLAEMKLVPVSGISLFSNMTVSGVSVRMAHLSCPLCQEMLRSPAAIPCGHTFCSLCIQDFWDNEEKHDRFCSCPECQYTFHPRPNLIKNIALAEMVEAMEKSRCRNNAGSVGKHRLAAACHQAGPSSSQTQEKARPMKSPQTSTVSEALESRVCPTHDRLLEVYCCDDDQCICLLCALVEHKAHSTLFVKEGWSRKQKQLQDLKKESKRRIKKREKEQKDLTESIQRIKEGSRAAGEHCEGVFAGLIDSLQRHYSTTVRELIRAQETAVVAQAESSLCNLETDIAELKKKDTELEELSQTDDDIHFLQSWPSLSTLSEPQNLSSVSTDPHRPFEAIRTAVSEFGDRLESFCEEEINTVSQIVAGNGGSQSPVRPEQLPVISAAQTLEPTTRPEFLQYACDLTLDPNTAHKDLSISMEDRMVRWDPKKQKVPVQPHPERFTNRHQVMCREGLEAERCYWEVEMVGNKAEIALVYWGINRKSRSKISAFGGSDQSWSLDCSKGYSVSHNNKSILLSATPSQHKIGVYLKFKEGTIAFYEVSDRMKFLYRTQKYTFTEPLYPGFWLGDESPITLCNLRHKRF</sequence>
<dbReference type="PANTHER" id="PTHR25465">
    <property type="entry name" value="B-BOX DOMAIN CONTAINING"/>
    <property type="match status" value="1"/>
</dbReference>
<dbReference type="InterPro" id="IPR006574">
    <property type="entry name" value="PRY"/>
</dbReference>
<evidence type="ECO:0000256" key="1">
    <source>
        <dbReference type="ARBA" id="ARBA00022588"/>
    </source>
</evidence>
<dbReference type="CDD" id="cd19769">
    <property type="entry name" value="Bbox2_TRIM16-like"/>
    <property type="match status" value="1"/>
</dbReference>
<keyword evidence="2" id="KW-0479">Metal-binding</keyword>
<keyword evidence="12" id="KW-1185">Reference proteome</keyword>
<dbReference type="Pfam" id="PF15227">
    <property type="entry name" value="zf-C3HC4_4"/>
    <property type="match status" value="1"/>
</dbReference>
<dbReference type="Pfam" id="PF00643">
    <property type="entry name" value="zf-B_box"/>
    <property type="match status" value="1"/>
</dbReference>
<name>A0A8C7HA60_ONCKI</name>
<dbReference type="PROSITE" id="PS50119">
    <property type="entry name" value="ZF_BBOX"/>
    <property type="match status" value="1"/>
</dbReference>
<dbReference type="InterPro" id="IPR051051">
    <property type="entry name" value="E3_ubiq-ligase_TRIM/RNF"/>
</dbReference>
<dbReference type="Pfam" id="PF25600">
    <property type="entry name" value="TRIM_CC"/>
    <property type="match status" value="1"/>
</dbReference>
<dbReference type="InterPro" id="IPR001841">
    <property type="entry name" value="Znf_RING"/>
</dbReference>
<evidence type="ECO:0000259" key="10">
    <source>
        <dbReference type="PROSITE" id="PS50188"/>
    </source>
</evidence>
<evidence type="ECO:0000313" key="12">
    <source>
        <dbReference type="Proteomes" id="UP000694557"/>
    </source>
</evidence>
<dbReference type="PROSITE" id="PS50188">
    <property type="entry name" value="B302_SPRY"/>
    <property type="match status" value="1"/>
</dbReference>
<dbReference type="SUPFAM" id="SSF57845">
    <property type="entry name" value="B-box zinc-binding domain"/>
    <property type="match status" value="1"/>
</dbReference>
<dbReference type="PROSITE" id="PS00518">
    <property type="entry name" value="ZF_RING_1"/>
    <property type="match status" value="1"/>
</dbReference>
<evidence type="ECO:0000256" key="3">
    <source>
        <dbReference type="ARBA" id="ARBA00022771"/>
    </source>
</evidence>
<dbReference type="GO" id="GO:0005737">
    <property type="term" value="C:cytoplasm"/>
    <property type="evidence" value="ECO:0007669"/>
    <property type="project" value="UniProtKB-ARBA"/>
</dbReference>
<evidence type="ECO:0008006" key="13">
    <source>
        <dbReference type="Google" id="ProtNLM"/>
    </source>
</evidence>
<dbReference type="PANTHER" id="PTHR25465:SF5">
    <property type="entry name" value="E3 UBIQUITIN_ISG15 LIGASE TRIM25-RELATED"/>
    <property type="match status" value="1"/>
</dbReference>
<dbReference type="SMART" id="SM00449">
    <property type="entry name" value="SPRY"/>
    <property type="match status" value="1"/>
</dbReference>
<dbReference type="AlphaFoldDB" id="A0A8C7HA60"/>
<keyword evidence="4" id="KW-0862">Zinc</keyword>
<keyword evidence="3 6" id="KW-0863">Zinc-finger</keyword>
<keyword evidence="1" id="KW-0399">Innate immunity</keyword>
<dbReference type="InterPro" id="IPR013320">
    <property type="entry name" value="ConA-like_dom_sf"/>
</dbReference>
<dbReference type="InterPro" id="IPR043136">
    <property type="entry name" value="B30.2/SPRY_sf"/>
</dbReference>
<dbReference type="GeneTree" id="ENSGT01150000286899"/>
<organism evidence="11 12">
    <name type="scientific">Oncorhynchus kisutch</name>
    <name type="common">Coho salmon</name>
    <name type="synonym">Salmo kisutch</name>
    <dbReference type="NCBI Taxonomy" id="8019"/>
    <lineage>
        <taxon>Eukaryota</taxon>
        <taxon>Metazoa</taxon>
        <taxon>Chordata</taxon>
        <taxon>Craniata</taxon>
        <taxon>Vertebrata</taxon>
        <taxon>Euteleostomi</taxon>
        <taxon>Actinopterygii</taxon>
        <taxon>Neopterygii</taxon>
        <taxon>Teleostei</taxon>
        <taxon>Protacanthopterygii</taxon>
        <taxon>Salmoniformes</taxon>
        <taxon>Salmonidae</taxon>
        <taxon>Salmoninae</taxon>
        <taxon>Oncorhynchus</taxon>
    </lineage>
</organism>
<dbReference type="Pfam" id="PF00622">
    <property type="entry name" value="SPRY"/>
    <property type="match status" value="1"/>
</dbReference>
<dbReference type="GO" id="GO:0045087">
    <property type="term" value="P:innate immune response"/>
    <property type="evidence" value="ECO:0007669"/>
    <property type="project" value="UniProtKB-KW"/>
</dbReference>
<dbReference type="Gene3D" id="3.30.160.60">
    <property type="entry name" value="Classic Zinc Finger"/>
    <property type="match status" value="1"/>
</dbReference>
<dbReference type="PRINTS" id="PR01407">
    <property type="entry name" value="BUTYPHLNCDUF"/>
</dbReference>
<dbReference type="SMART" id="SM00589">
    <property type="entry name" value="PRY"/>
    <property type="match status" value="1"/>
</dbReference>
<feature type="region of interest" description="Disordered" evidence="7">
    <location>
        <begin position="167"/>
        <end position="189"/>
    </location>
</feature>
<dbReference type="Proteomes" id="UP000694557">
    <property type="component" value="Unassembled WGS sequence"/>
</dbReference>
<evidence type="ECO:0000256" key="6">
    <source>
        <dbReference type="PROSITE-ProRule" id="PRU00024"/>
    </source>
</evidence>
<gene>
    <name evidence="11" type="primary">LOC109891112</name>
</gene>
<dbReference type="Gene3D" id="3.30.40.10">
    <property type="entry name" value="Zinc/RING finger domain, C3HC4 (zinc finger)"/>
    <property type="match status" value="1"/>
</dbReference>
<dbReference type="InterPro" id="IPR058030">
    <property type="entry name" value="TRIM8/14/16/25/29/45/65_CC"/>
</dbReference>
<feature type="domain" description="B box-type" evidence="9">
    <location>
        <begin position="193"/>
        <end position="233"/>
    </location>
</feature>
<protein>
    <recommendedName>
        <fullName evidence="13">Tripartite motif-containing protein 16-like</fullName>
    </recommendedName>
</protein>
<evidence type="ECO:0000256" key="4">
    <source>
        <dbReference type="ARBA" id="ARBA00022833"/>
    </source>
</evidence>
<dbReference type="SUPFAM" id="SSF57850">
    <property type="entry name" value="RING/U-box"/>
    <property type="match status" value="1"/>
</dbReference>
<keyword evidence="5" id="KW-0391">Immunity</keyword>
<evidence type="ECO:0000256" key="5">
    <source>
        <dbReference type="ARBA" id="ARBA00022859"/>
    </source>
</evidence>